<evidence type="ECO:0000313" key="3">
    <source>
        <dbReference type="EMBL" id="CAH2038334.1"/>
    </source>
</evidence>
<evidence type="ECO:0000259" key="2">
    <source>
        <dbReference type="SMART" id="SM00856"/>
    </source>
</evidence>
<dbReference type="GO" id="GO:0004857">
    <property type="term" value="F:enzyme inhibitor activity"/>
    <property type="evidence" value="ECO:0007669"/>
    <property type="project" value="InterPro"/>
</dbReference>
<keyword evidence="4" id="KW-1185">Reference proteome</keyword>
<dbReference type="PROSITE" id="PS51257">
    <property type="entry name" value="PROKAR_LIPOPROTEIN"/>
    <property type="match status" value="1"/>
</dbReference>
<dbReference type="InterPro" id="IPR035513">
    <property type="entry name" value="Invertase/methylesterase_inhib"/>
</dbReference>
<dbReference type="Gene3D" id="1.20.140.40">
    <property type="entry name" value="Invertase/pectin methylesterase inhibitor family protein"/>
    <property type="match status" value="1"/>
</dbReference>
<dbReference type="EMBL" id="OU466857">
    <property type="protein sequence ID" value="CAH2038334.1"/>
    <property type="molecule type" value="Genomic_DNA"/>
</dbReference>
<feature type="chain" id="PRO_5043672913" description="Pectinesterase inhibitor domain-containing protein" evidence="1">
    <location>
        <begin position="33"/>
        <end position="168"/>
    </location>
</feature>
<keyword evidence="1" id="KW-0732">Signal</keyword>
<dbReference type="InterPro" id="IPR006501">
    <property type="entry name" value="Pectinesterase_inhib_dom"/>
</dbReference>
<dbReference type="Pfam" id="PF04043">
    <property type="entry name" value="PMEI"/>
    <property type="match status" value="1"/>
</dbReference>
<dbReference type="SMART" id="SM00856">
    <property type="entry name" value="PMEI"/>
    <property type="match status" value="1"/>
</dbReference>
<gene>
    <name evidence="3" type="ORF">TAV2_LOCUS2338</name>
</gene>
<proteinExistence type="predicted"/>
<evidence type="ECO:0000313" key="4">
    <source>
        <dbReference type="Proteomes" id="UP000836841"/>
    </source>
</evidence>
<dbReference type="CDD" id="cd15800">
    <property type="entry name" value="PMEI-like_2"/>
    <property type="match status" value="1"/>
</dbReference>
<name>A0AAU9RHC6_THLAR</name>
<accession>A0AAU9RHC6</accession>
<reference evidence="3 4" key="1">
    <citation type="submission" date="2022-03" db="EMBL/GenBank/DDBJ databases">
        <authorList>
            <person name="Nunn A."/>
            <person name="Chopra R."/>
            <person name="Nunn A."/>
            <person name="Contreras Garrido A."/>
        </authorList>
    </citation>
    <scope>NUCLEOTIDE SEQUENCE [LARGE SCALE GENOMIC DNA]</scope>
</reference>
<dbReference type="AlphaFoldDB" id="A0AAU9RHC6"/>
<feature type="signal peptide" evidence="1">
    <location>
        <begin position="1"/>
        <end position="32"/>
    </location>
</feature>
<evidence type="ECO:0000256" key="1">
    <source>
        <dbReference type="SAM" id="SignalP"/>
    </source>
</evidence>
<dbReference type="SUPFAM" id="SSF101148">
    <property type="entry name" value="Plant invertase/pectin methylesterase inhibitor"/>
    <property type="match status" value="1"/>
</dbReference>
<dbReference type="Proteomes" id="UP000836841">
    <property type="component" value="Chromosome 1"/>
</dbReference>
<feature type="domain" description="Pectinesterase inhibitor" evidence="2">
    <location>
        <begin position="30"/>
        <end position="163"/>
    </location>
</feature>
<protein>
    <recommendedName>
        <fullName evidence="2">Pectinesterase inhibitor domain-containing protein</fullName>
    </recommendedName>
</protein>
<organism evidence="3 4">
    <name type="scientific">Thlaspi arvense</name>
    <name type="common">Field penny-cress</name>
    <dbReference type="NCBI Taxonomy" id="13288"/>
    <lineage>
        <taxon>Eukaryota</taxon>
        <taxon>Viridiplantae</taxon>
        <taxon>Streptophyta</taxon>
        <taxon>Embryophyta</taxon>
        <taxon>Tracheophyta</taxon>
        <taxon>Spermatophyta</taxon>
        <taxon>Magnoliopsida</taxon>
        <taxon>eudicotyledons</taxon>
        <taxon>Gunneridae</taxon>
        <taxon>Pentapetalae</taxon>
        <taxon>rosids</taxon>
        <taxon>malvids</taxon>
        <taxon>Brassicales</taxon>
        <taxon>Brassicaceae</taxon>
        <taxon>Thlaspideae</taxon>
        <taxon>Thlaspi</taxon>
    </lineage>
</organism>
<sequence>MAGRDTFQLRFVAVAASAAVLIFLVSCQVAEASRMMNLCSHTSYPSLCRPLVKRVTSPRRATHRTIQALEAKTKLALAEAARFKSGNQAIATCYATLSDAVYNLASARKSIRKRNVMGINTFLTAVVSDYGACVDAFIETNQVNTVQNVAVDLRKISSNCLTLSTLIR</sequence>